<comment type="caution">
    <text evidence="2">The sequence shown here is derived from an EMBL/GenBank/DDBJ whole genome shotgun (WGS) entry which is preliminary data.</text>
</comment>
<evidence type="ECO:0000313" key="3">
    <source>
        <dbReference type="Proteomes" id="UP000316425"/>
    </source>
</evidence>
<feature type="transmembrane region" description="Helical" evidence="1">
    <location>
        <begin position="54"/>
        <end position="75"/>
    </location>
</feature>
<accession>A0A556PMV9</accession>
<keyword evidence="3" id="KW-1185">Reference proteome</keyword>
<protein>
    <recommendedName>
        <fullName evidence="4">DUF3953 domain-containing protein</fullName>
    </recommendedName>
</protein>
<dbReference type="OrthoDB" id="2456396at2"/>
<dbReference type="RefSeq" id="WP_144088513.1">
    <property type="nucleotide sequence ID" value="NZ_VMHE01000008.1"/>
</dbReference>
<proteinExistence type="predicted"/>
<reference evidence="2 3" key="1">
    <citation type="submission" date="2019-07" db="EMBL/GenBank/DDBJ databases">
        <title>Allobacillus sp. nov. SKP isolated from shrimp paste of Euphausiacea.</title>
        <authorList>
            <person name="Kanchanasin P."/>
            <person name="Tanasupawat S."/>
            <person name="Shi W."/>
            <person name="Wu L."/>
            <person name="Ma J."/>
        </authorList>
    </citation>
    <scope>NUCLEOTIDE SEQUENCE [LARGE SCALE GENOMIC DNA]</scope>
    <source>
        <strain evidence="2 3">SKP4-8</strain>
    </source>
</reference>
<feature type="transmembrane region" description="Helical" evidence="1">
    <location>
        <begin position="5"/>
        <end position="21"/>
    </location>
</feature>
<gene>
    <name evidence="2" type="ORF">FPQ13_06450</name>
</gene>
<name>A0A556PMV9_9BACI</name>
<sequence length="76" mass="8207">MNIARIVLAVIVVLMAGYSIIMREFWLLPYTLIAVGVLQVVNGMVEMKLGRKGFGVISFATAGFVIVVAIVILILA</sequence>
<dbReference type="Proteomes" id="UP000316425">
    <property type="component" value="Unassembled WGS sequence"/>
</dbReference>
<dbReference type="EMBL" id="VMHE01000008">
    <property type="protein sequence ID" value="TSJ65688.1"/>
    <property type="molecule type" value="Genomic_DNA"/>
</dbReference>
<keyword evidence="1" id="KW-0472">Membrane</keyword>
<keyword evidence="1" id="KW-1133">Transmembrane helix</keyword>
<evidence type="ECO:0000256" key="1">
    <source>
        <dbReference type="SAM" id="Phobius"/>
    </source>
</evidence>
<keyword evidence="1" id="KW-0812">Transmembrane</keyword>
<evidence type="ECO:0008006" key="4">
    <source>
        <dbReference type="Google" id="ProtNLM"/>
    </source>
</evidence>
<feature type="transmembrane region" description="Helical" evidence="1">
    <location>
        <begin position="27"/>
        <end position="45"/>
    </location>
</feature>
<dbReference type="AlphaFoldDB" id="A0A556PMV9"/>
<organism evidence="2 3">
    <name type="scientific">Allobacillus salarius</name>
    <dbReference type="NCBI Taxonomy" id="1955272"/>
    <lineage>
        <taxon>Bacteria</taxon>
        <taxon>Bacillati</taxon>
        <taxon>Bacillota</taxon>
        <taxon>Bacilli</taxon>
        <taxon>Bacillales</taxon>
        <taxon>Bacillaceae</taxon>
        <taxon>Allobacillus</taxon>
    </lineage>
</organism>
<evidence type="ECO:0000313" key="2">
    <source>
        <dbReference type="EMBL" id="TSJ65688.1"/>
    </source>
</evidence>